<dbReference type="Pfam" id="PF11774">
    <property type="entry name" value="Lsr2"/>
    <property type="match status" value="1"/>
</dbReference>
<dbReference type="Gene3D" id="4.10.320.10">
    <property type="entry name" value="E3-binding domain"/>
    <property type="match status" value="1"/>
</dbReference>
<dbReference type="Pfam" id="PF23359">
    <property type="entry name" value="Lsr2_DNA-bd"/>
    <property type="match status" value="1"/>
</dbReference>
<evidence type="ECO:0000256" key="1">
    <source>
        <dbReference type="ARBA" id="ARBA00023125"/>
    </source>
</evidence>
<feature type="domain" description="Lsr2 dimerization" evidence="3">
    <location>
        <begin position="24"/>
        <end position="83"/>
    </location>
</feature>
<evidence type="ECO:0000313" key="5">
    <source>
        <dbReference type="EMBL" id="SNR62768.1"/>
    </source>
</evidence>
<dbReference type="GO" id="GO:0003677">
    <property type="term" value="F:DNA binding"/>
    <property type="evidence" value="ECO:0007669"/>
    <property type="project" value="UniProtKB-KW"/>
</dbReference>
<dbReference type="InterPro" id="IPR042261">
    <property type="entry name" value="Lsr2-like_dimerization"/>
</dbReference>
<dbReference type="Proteomes" id="UP000198420">
    <property type="component" value="Unassembled WGS sequence"/>
</dbReference>
<protein>
    <submittedName>
        <fullName evidence="5">Lsr2 protein</fullName>
    </submittedName>
</protein>
<feature type="domain" description="Lsr2 DNA-binding" evidence="4">
    <location>
        <begin position="100"/>
        <end position="133"/>
    </location>
</feature>
<dbReference type="EMBL" id="FZNP01000005">
    <property type="protein sequence ID" value="SNR62768.1"/>
    <property type="molecule type" value="Genomic_DNA"/>
</dbReference>
<keyword evidence="6" id="KW-1185">Reference proteome</keyword>
<keyword evidence="1" id="KW-0238">DNA-binding</keyword>
<dbReference type="InterPro" id="IPR024412">
    <property type="entry name" value="Lsr2_dim_dom"/>
</dbReference>
<proteinExistence type="predicted"/>
<dbReference type="InterPro" id="IPR036625">
    <property type="entry name" value="E3-bd_dom_sf"/>
</dbReference>
<gene>
    <name evidence="5" type="ORF">SAMN06265355_10522</name>
</gene>
<dbReference type="Gene3D" id="3.30.60.230">
    <property type="entry name" value="Lsr2, dimerization domain"/>
    <property type="match status" value="1"/>
</dbReference>
<name>A0A238XW29_9ACTN</name>
<accession>A0A238XW29</accession>
<dbReference type="InterPro" id="IPR055370">
    <property type="entry name" value="Lsr2_DNA-bd"/>
</dbReference>
<evidence type="ECO:0000259" key="4">
    <source>
        <dbReference type="Pfam" id="PF23359"/>
    </source>
</evidence>
<feature type="compositionally biased region" description="Basic and acidic residues" evidence="2">
    <location>
        <begin position="13"/>
        <end position="23"/>
    </location>
</feature>
<sequence>MSAPGIRYGQGRRVGEGKEDTEHMAEKVIRVDDIDGSEGADVAKRDFEVLDRTFTIDLNDDNYKRLNEMLDALAPFIENAAEVKPAGKGRKSRTAKIKGYTNGDVRAWALREDIEVSERGKISDEVYAAFIEAHPDAKPDA</sequence>
<evidence type="ECO:0000259" key="3">
    <source>
        <dbReference type="Pfam" id="PF11774"/>
    </source>
</evidence>
<evidence type="ECO:0000256" key="2">
    <source>
        <dbReference type="SAM" id="MobiDB-lite"/>
    </source>
</evidence>
<organism evidence="5 6">
    <name type="scientific">Actinomadura mexicana</name>
    <dbReference type="NCBI Taxonomy" id="134959"/>
    <lineage>
        <taxon>Bacteria</taxon>
        <taxon>Bacillati</taxon>
        <taxon>Actinomycetota</taxon>
        <taxon>Actinomycetes</taxon>
        <taxon>Streptosporangiales</taxon>
        <taxon>Thermomonosporaceae</taxon>
        <taxon>Actinomadura</taxon>
    </lineage>
</organism>
<dbReference type="GO" id="GO:0016746">
    <property type="term" value="F:acyltransferase activity"/>
    <property type="evidence" value="ECO:0007669"/>
    <property type="project" value="InterPro"/>
</dbReference>
<dbReference type="AlphaFoldDB" id="A0A238XW29"/>
<feature type="region of interest" description="Disordered" evidence="2">
    <location>
        <begin position="1"/>
        <end position="23"/>
    </location>
</feature>
<reference evidence="6" key="1">
    <citation type="submission" date="2017-06" db="EMBL/GenBank/DDBJ databases">
        <authorList>
            <person name="Varghese N."/>
            <person name="Submissions S."/>
        </authorList>
    </citation>
    <scope>NUCLEOTIDE SEQUENCE [LARGE SCALE GENOMIC DNA]</scope>
    <source>
        <strain evidence="6">DSM 44485</strain>
    </source>
</reference>
<evidence type="ECO:0000313" key="6">
    <source>
        <dbReference type="Proteomes" id="UP000198420"/>
    </source>
</evidence>